<protein>
    <submittedName>
        <fullName evidence="9">Uncharacterized protein</fullName>
    </submittedName>
</protein>
<evidence type="ECO:0000256" key="5">
    <source>
        <dbReference type="ARBA" id="ARBA00022801"/>
    </source>
</evidence>
<evidence type="ECO:0000313" key="10">
    <source>
        <dbReference type="Proteomes" id="UP001374535"/>
    </source>
</evidence>
<dbReference type="CDD" id="cd09274">
    <property type="entry name" value="RNase_HI_RT_Ty3"/>
    <property type="match status" value="1"/>
</dbReference>
<dbReference type="InterPro" id="IPR043502">
    <property type="entry name" value="DNA/RNA_pol_sf"/>
</dbReference>
<keyword evidence="2" id="KW-0548">Nucleotidyltransferase</keyword>
<name>A0AAQ3PCD2_VIGMU</name>
<dbReference type="Gene3D" id="3.10.20.370">
    <property type="match status" value="1"/>
</dbReference>
<proteinExistence type="predicted"/>
<dbReference type="AlphaFoldDB" id="A0AAQ3PCD2"/>
<dbReference type="Pfam" id="PF17921">
    <property type="entry name" value="Integrase_H2C2"/>
    <property type="match status" value="1"/>
</dbReference>
<keyword evidence="5" id="KW-0378">Hydrolase</keyword>
<feature type="domain" description="Reverse transcriptase RNase H-like" evidence="7">
    <location>
        <begin position="11"/>
        <end position="105"/>
    </location>
</feature>
<keyword evidence="10" id="KW-1185">Reference proteome</keyword>
<keyword evidence="4" id="KW-0255">Endonuclease</keyword>
<dbReference type="GO" id="GO:0004519">
    <property type="term" value="F:endonuclease activity"/>
    <property type="evidence" value="ECO:0007669"/>
    <property type="project" value="UniProtKB-KW"/>
</dbReference>
<dbReference type="PANTHER" id="PTHR37984:SF5">
    <property type="entry name" value="PROTEIN NYNRIN-LIKE"/>
    <property type="match status" value="1"/>
</dbReference>
<dbReference type="Gene3D" id="1.10.340.70">
    <property type="match status" value="1"/>
</dbReference>
<dbReference type="Pfam" id="PF17917">
    <property type="entry name" value="RT_RNaseH"/>
    <property type="match status" value="1"/>
</dbReference>
<evidence type="ECO:0000313" key="9">
    <source>
        <dbReference type="EMBL" id="WVZ24397.1"/>
    </source>
</evidence>
<evidence type="ECO:0000256" key="2">
    <source>
        <dbReference type="ARBA" id="ARBA00022695"/>
    </source>
</evidence>
<dbReference type="Proteomes" id="UP001374535">
    <property type="component" value="Chromosome 1"/>
</dbReference>
<keyword evidence="6" id="KW-0695">RNA-directed DNA polymerase</keyword>
<evidence type="ECO:0000256" key="3">
    <source>
        <dbReference type="ARBA" id="ARBA00022722"/>
    </source>
</evidence>
<reference evidence="9 10" key="1">
    <citation type="journal article" date="2023" name="Life. Sci Alliance">
        <title>Evolutionary insights into 3D genome organization and epigenetic landscape of Vigna mungo.</title>
        <authorList>
            <person name="Junaid A."/>
            <person name="Singh B."/>
            <person name="Bhatia S."/>
        </authorList>
    </citation>
    <scope>NUCLEOTIDE SEQUENCE [LARGE SCALE GENOMIC DNA]</scope>
    <source>
        <strain evidence="9">Urdbean</strain>
    </source>
</reference>
<dbReference type="InterPro" id="IPR050951">
    <property type="entry name" value="Retrovirus_Pol_polyprotein"/>
</dbReference>
<feature type="domain" description="Integrase zinc-binding" evidence="8">
    <location>
        <begin position="204"/>
        <end position="254"/>
    </location>
</feature>
<dbReference type="InterPro" id="IPR041588">
    <property type="entry name" value="Integrase_H2C2"/>
</dbReference>
<accession>A0AAQ3PCD2</accession>
<keyword evidence="3" id="KW-0540">Nuclease</keyword>
<organism evidence="9 10">
    <name type="scientific">Vigna mungo</name>
    <name type="common">Black gram</name>
    <name type="synonym">Phaseolus mungo</name>
    <dbReference type="NCBI Taxonomy" id="3915"/>
    <lineage>
        <taxon>Eukaryota</taxon>
        <taxon>Viridiplantae</taxon>
        <taxon>Streptophyta</taxon>
        <taxon>Embryophyta</taxon>
        <taxon>Tracheophyta</taxon>
        <taxon>Spermatophyta</taxon>
        <taxon>Magnoliopsida</taxon>
        <taxon>eudicotyledons</taxon>
        <taxon>Gunneridae</taxon>
        <taxon>Pentapetalae</taxon>
        <taxon>rosids</taxon>
        <taxon>fabids</taxon>
        <taxon>Fabales</taxon>
        <taxon>Fabaceae</taxon>
        <taxon>Papilionoideae</taxon>
        <taxon>50 kb inversion clade</taxon>
        <taxon>NPAAA clade</taxon>
        <taxon>indigoferoid/millettioid clade</taxon>
        <taxon>Phaseoleae</taxon>
        <taxon>Vigna</taxon>
    </lineage>
</organism>
<evidence type="ECO:0000256" key="6">
    <source>
        <dbReference type="ARBA" id="ARBA00022918"/>
    </source>
</evidence>
<evidence type="ECO:0000259" key="7">
    <source>
        <dbReference type="Pfam" id="PF17917"/>
    </source>
</evidence>
<dbReference type="GO" id="GO:0016787">
    <property type="term" value="F:hydrolase activity"/>
    <property type="evidence" value="ECO:0007669"/>
    <property type="project" value="UniProtKB-KW"/>
</dbReference>
<sequence length="319" mass="36210">MAEAPVLALPDFASDFILETDASGSAMGVVLMQKGHPIAFYSKSCCPKLLKASAYVRELHVITAAIKKWRQYLLGHRFVIMTDHQSLKELMSQIIQTPEQQIFLSKLLGFDYSIQYKAGKLNVVVDALSRPQDSSSNFLIFSMPNFTFLEELNKSLHANQNFSNFFKEVQQYPEDHLQYHIHDNLLLYKGKIWINNGNPFINILLTEFHSTPLSGHMGITKTLAQLQENFFSHGMRNDVKHFVSSYSVCQQTKYETKRPTGLLQPLSVLLEPQIDLSLDFITCLPNFQGHTIILVVVDCFSKGAHFGMLPSHFTCFKVA</sequence>
<dbReference type="InterPro" id="IPR041373">
    <property type="entry name" value="RT_RNaseH"/>
</dbReference>
<dbReference type="SUPFAM" id="SSF56672">
    <property type="entry name" value="DNA/RNA polymerases"/>
    <property type="match status" value="1"/>
</dbReference>
<dbReference type="EMBL" id="CP144700">
    <property type="protein sequence ID" value="WVZ24397.1"/>
    <property type="molecule type" value="Genomic_DNA"/>
</dbReference>
<evidence type="ECO:0000256" key="4">
    <source>
        <dbReference type="ARBA" id="ARBA00022759"/>
    </source>
</evidence>
<keyword evidence="1" id="KW-0808">Transferase</keyword>
<evidence type="ECO:0000256" key="1">
    <source>
        <dbReference type="ARBA" id="ARBA00022679"/>
    </source>
</evidence>
<evidence type="ECO:0000259" key="8">
    <source>
        <dbReference type="Pfam" id="PF17921"/>
    </source>
</evidence>
<dbReference type="GO" id="GO:0003964">
    <property type="term" value="F:RNA-directed DNA polymerase activity"/>
    <property type="evidence" value="ECO:0007669"/>
    <property type="project" value="UniProtKB-KW"/>
</dbReference>
<dbReference type="PANTHER" id="PTHR37984">
    <property type="entry name" value="PROTEIN CBG26694"/>
    <property type="match status" value="1"/>
</dbReference>
<gene>
    <name evidence="9" type="ORF">V8G54_002941</name>
</gene>